<protein>
    <submittedName>
        <fullName evidence="2">Hypothetical inner membrane protein</fullName>
    </submittedName>
</protein>
<keyword evidence="1" id="KW-0472">Membrane</keyword>
<dbReference type="AlphaFoldDB" id="B4RPG6"/>
<evidence type="ECO:0000313" key="2">
    <source>
        <dbReference type="EMBL" id="ACF30743.1"/>
    </source>
</evidence>
<organism evidence="2 3">
    <name type="scientific">Neisseria gonorrhoeae (strain NCCP11945)</name>
    <dbReference type="NCBI Taxonomy" id="521006"/>
    <lineage>
        <taxon>Bacteria</taxon>
        <taxon>Pseudomonadati</taxon>
        <taxon>Pseudomonadota</taxon>
        <taxon>Betaproteobacteria</taxon>
        <taxon>Neisseriales</taxon>
        <taxon>Neisseriaceae</taxon>
        <taxon>Neisseria</taxon>
    </lineage>
</organism>
<keyword evidence="1" id="KW-1133">Transmembrane helix</keyword>
<proteinExistence type="predicted"/>
<accession>B4RPG6</accession>
<dbReference type="EMBL" id="CP001050">
    <property type="protein sequence ID" value="ACF30743.1"/>
    <property type="molecule type" value="Genomic_DNA"/>
</dbReference>
<keyword evidence="1" id="KW-0812">Transmembrane</keyword>
<feature type="transmembrane region" description="Helical" evidence="1">
    <location>
        <begin position="100"/>
        <end position="119"/>
    </location>
</feature>
<dbReference type="Proteomes" id="UP000002564">
    <property type="component" value="Chromosome"/>
</dbReference>
<feature type="transmembrane region" description="Helical" evidence="1">
    <location>
        <begin position="70"/>
        <end position="88"/>
    </location>
</feature>
<evidence type="ECO:0000256" key="1">
    <source>
        <dbReference type="SAM" id="Phobius"/>
    </source>
</evidence>
<gene>
    <name evidence="2" type="ordered locus">NGK_2135</name>
</gene>
<dbReference type="HOGENOM" id="CLU_159301_0_0_4"/>
<dbReference type="KEGG" id="ngk:NGK_2135"/>
<feature type="transmembrane region" description="Helical" evidence="1">
    <location>
        <begin position="36"/>
        <end position="58"/>
    </location>
</feature>
<dbReference type="InterPro" id="IPR016768">
    <property type="entry name" value="UCP019883"/>
</dbReference>
<reference evidence="2 3" key="1">
    <citation type="journal article" date="2008" name="J. Bacteriol.">
        <title>Complete genome sequence of Neisseria gonorrhoeae NCCP11945.</title>
        <authorList>
            <person name="Chung G.T."/>
            <person name="Yoo J.S."/>
            <person name="Oh H.B."/>
            <person name="Lee Y.S."/>
            <person name="Cha S.H."/>
            <person name="Kim S.J."/>
            <person name="Yoo C.K."/>
        </authorList>
    </citation>
    <scope>NUCLEOTIDE SEQUENCE [LARGE SCALE GENOMIC DNA]</scope>
    <source>
        <strain evidence="2 3">NCCP11945</strain>
    </source>
</reference>
<name>B4RPG6_NEIG2</name>
<dbReference type="Pfam" id="PF10993">
    <property type="entry name" value="DUF2818"/>
    <property type="match status" value="1"/>
</dbReference>
<sequence length="130" mass="15083">MSEAAVFVKICRSAMQFRRHRRRQCPNRKPIMTASMYILLVLALIFANAPFLTTRLFGVAALKRKHFGHHLIELAAGFALTASLAYILESRAGAVHNQGWEFYATVVCLYLIFAFPCFVRRYFWHTRNRE</sequence>
<evidence type="ECO:0000313" key="3">
    <source>
        <dbReference type="Proteomes" id="UP000002564"/>
    </source>
</evidence>